<evidence type="ECO:0000259" key="2">
    <source>
        <dbReference type="Pfam" id="PF03551"/>
    </source>
</evidence>
<proteinExistence type="predicted"/>
<dbReference type="InterPro" id="IPR005149">
    <property type="entry name" value="Tscrpt_reg_PadR_N"/>
</dbReference>
<dbReference type="AlphaFoldDB" id="A0A4Q9GQE0"/>
<accession>A0A4Q9GQE0</accession>
<protein>
    <submittedName>
        <fullName evidence="3">PadR family transcriptional regulator</fullName>
    </submittedName>
</protein>
<keyword evidence="4" id="KW-1185">Reference proteome</keyword>
<dbReference type="Pfam" id="PF03551">
    <property type="entry name" value="PadR"/>
    <property type="match status" value="1"/>
</dbReference>
<evidence type="ECO:0000313" key="3">
    <source>
        <dbReference type="EMBL" id="TBN56901.1"/>
    </source>
</evidence>
<dbReference type="Gene3D" id="1.10.10.10">
    <property type="entry name" value="Winged helix-like DNA-binding domain superfamily/Winged helix DNA-binding domain"/>
    <property type="match status" value="1"/>
</dbReference>
<sequence length="178" mass="19159">MSIRLSLLAILDQGACYGYQLRAEFERRTGGEAPVNAGQVYSTLDRLERDGLVEKKQPDGDGQIYYAITVQGTAAVTEWFTSPVLRGAGRDELAIKVALAVTLPGVDAAEVIAVQRSALSPSGPATTLPQAIIGDARVEATEAERRWLDRVEERLASGADTKLPLSTEVPKRGRPRAI</sequence>
<name>A0A4Q9GQE0_9MICO</name>
<dbReference type="PANTHER" id="PTHR43252">
    <property type="entry name" value="TRANSCRIPTIONAL REGULATOR YQJI"/>
    <property type="match status" value="1"/>
</dbReference>
<dbReference type="Proteomes" id="UP000294194">
    <property type="component" value="Unassembled WGS sequence"/>
</dbReference>
<organism evidence="3 4">
    <name type="scientific">Glaciihabitans arcticus</name>
    <dbReference type="NCBI Taxonomy" id="2668039"/>
    <lineage>
        <taxon>Bacteria</taxon>
        <taxon>Bacillati</taxon>
        <taxon>Actinomycetota</taxon>
        <taxon>Actinomycetes</taxon>
        <taxon>Micrococcales</taxon>
        <taxon>Microbacteriaceae</taxon>
        <taxon>Glaciihabitans</taxon>
    </lineage>
</organism>
<gene>
    <name evidence="3" type="ORF">EYE40_05510</name>
</gene>
<dbReference type="InterPro" id="IPR036388">
    <property type="entry name" value="WH-like_DNA-bd_sf"/>
</dbReference>
<comment type="caution">
    <text evidence="3">The sequence shown here is derived from an EMBL/GenBank/DDBJ whole genome shotgun (WGS) entry which is preliminary data.</text>
</comment>
<dbReference type="EMBL" id="SISG01000001">
    <property type="protein sequence ID" value="TBN56901.1"/>
    <property type="molecule type" value="Genomic_DNA"/>
</dbReference>
<evidence type="ECO:0000313" key="4">
    <source>
        <dbReference type="Proteomes" id="UP000294194"/>
    </source>
</evidence>
<dbReference type="InterPro" id="IPR036390">
    <property type="entry name" value="WH_DNA-bd_sf"/>
</dbReference>
<dbReference type="SUPFAM" id="SSF46785">
    <property type="entry name" value="Winged helix' DNA-binding domain"/>
    <property type="match status" value="1"/>
</dbReference>
<dbReference type="RefSeq" id="WP_130981011.1">
    <property type="nucleotide sequence ID" value="NZ_SISG01000001.1"/>
</dbReference>
<reference evidence="4" key="1">
    <citation type="submission" date="2019-02" db="EMBL/GenBank/DDBJ databases">
        <title>Glaciihabitans arcticus sp. nov., a psychrotolerant bacterium isolated from polar soil.</title>
        <authorList>
            <person name="Dahal R.H."/>
        </authorList>
    </citation>
    <scope>NUCLEOTIDE SEQUENCE [LARGE SCALE GENOMIC DNA]</scope>
    <source>
        <strain evidence="4">RP-3-7</strain>
    </source>
</reference>
<dbReference type="PANTHER" id="PTHR43252:SF6">
    <property type="entry name" value="NEGATIVE TRANSCRIPTION REGULATOR PADR"/>
    <property type="match status" value="1"/>
</dbReference>
<evidence type="ECO:0000256" key="1">
    <source>
        <dbReference type="SAM" id="MobiDB-lite"/>
    </source>
</evidence>
<feature type="domain" description="Transcription regulator PadR N-terminal" evidence="2">
    <location>
        <begin position="7"/>
        <end position="77"/>
    </location>
</feature>
<feature type="region of interest" description="Disordered" evidence="1">
    <location>
        <begin position="159"/>
        <end position="178"/>
    </location>
</feature>